<evidence type="ECO:0000256" key="8">
    <source>
        <dbReference type="ARBA" id="ARBA00023034"/>
    </source>
</evidence>
<dbReference type="GO" id="GO:0016758">
    <property type="term" value="F:hexosyltransferase activity"/>
    <property type="evidence" value="ECO:0007669"/>
    <property type="project" value="InterPro"/>
</dbReference>
<keyword evidence="8 10" id="KW-0333">Golgi apparatus</keyword>
<dbReference type="PANTHER" id="PTHR11214">
    <property type="entry name" value="BETA-1,3-N-ACETYLGLUCOSAMINYLTRANSFERASE"/>
    <property type="match status" value="1"/>
</dbReference>
<gene>
    <name evidence="11" type="ORF">EG68_00516</name>
</gene>
<organism evidence="11 12">
    <name type="scientific">Paragonimus skrjabini miyazakii</name>
    <dbReference type="NCBI Taxonomy" id="59628"/>
    <lineage>
        <taxon>Eukaryota</taxon>
        <taxon>Metazoa</taxon>
        <taxon>Spiralia</taxon>
        <taxon>Lophotrochozoa</taxon>
        <taxon>Platyhelminthes</taxon>
        <taxon>Trematoda</taxon>
        <taxon>Digenea</taxon>
        <taxon>Plagiorchiida</taxon>
        <taxon>Troglotremata</taxon>
        <taxon>Troglotrematidae</taxon>
        <taxon>Paragonimus</taxon>
    </lineage>
</organism>
<proteinExistence type="inferred from homology"/>
<evidence type="ECO:0000256" key="3">
    <source>
        <dbReference type="ARBA" id="ARBA00022676"/>
    </source>
</evidence>
<evidence type="ECO:0000256" key="2">
    <source>
        <dbReference type="ARBA" id="ARBA00008661"/>
    </source>
</evidence>
<evidence type="ECO:0000313" key="12">
    <source>
        <dbReference type="Proteomes" id="UP000822476"/>
    </source>
</evidence>
<dbReference type="Gene3D" id="3.90.550.50">
    <property type="match status" value="1"/>
</dbReference>
<keyword evidence="12" id="KW-1185">Reference proteome</keyword>
<evidence type="ECO:0000256" key="10">
    <source>
        <dbReference type="RuleBase" id="RU363063"/>
    </source>
</evidence>
<evidence type="ECO:0000256" key="6">
    <source>
        <dbReference type="ARBA" id="ARBA00022968"/>
    </source>
</evidence>
<evidence type="ECO:0000256" key="4">
    <source>
        <dbReference type="ARBA" id="ARBA00022679"/>
    </source>
</evidence>
<dbReference type="PANTHER" id="PTHR11214:SF3">
    <property type="entry name" value="BETA-1,3-GALACTOSYLTRANSFERASE 6"/>
    <property type="match status" value="1"/>
</dbReference>
<dbReference type="GO" id="GO:0006493">
    <property type="term" value="P:protein O-linked glycosylation"/>
    <property type="evidence" value="ECO:0007669"/>
    <property type="project" value="TreeGrafter"/>
</dbReference>
<protein>
    <recommendedName>
        <fullName evidence="10">Hexosyltransferase</fullName>
        <ecNumber evidence="10">2.4.1.-</ecNumber>
    </recommendedName>
</protein>
<dbReference type="EMBL" id="JTDE01000139">
    <property type="protein sequence ID" value="KAF7262195.1"/>
    <property type="molecule type" value="Genomic_DNA"/>
</dbReference>
<comment type="caution">
    <text evidence="11">The sequence shown here is derived from an EMBL/GenBank/DDBJ whole genome shotgun (WGS) entry which is preliminary data.</text>
</comment>
<evidence type="ECO:0000256" key="1">
    <source>
        <dbReference type="ARBA" id="ARBA00004323"/>
    </source>
</evidence>
<dbReference type="GO" id="GO:0000139">
    <property type="term" value="C:Golgi membrane"/>
    <property type="evidence" value="ECO:0007669"/>
    <property type="project" value="UniProtKB-SubCell"/>
</dbReference>
<evidence type="ECO:0000256" key="5">
    <source>
        <dbReference type="ARBA" id="ARBA00022692"/>
    </source>
</evidence>
<dbReference type="Proteomes" id="UP000822476">
    <property type="component" value="Unassembled WGS sequence"/>
</dbReference>
<keyword evidence="3 10" id="KW-0328">Glycosyltransferase</keyword>
<reference evidence="11" key="1">
    <citation type="submission" date="2019-07" db="EMBL/GenBank/DDBJ databases">
        <title>Annotation for the trematode Paragonimus miyazaki's.</title>
        <authorList>
            <person name="Choi Y.-J."/>
        </authorList>
    </citation>
    <scope>NUCLEOTIDE SEQUENCE</scope>
    <source>
        <strain evidence="11">Japan</strain>
    </source>
</reference>
<evidence type="ECO:0000256" key="7">
    <source>
        <dbReference type="ARBA" id="ARBA00022989"/>
    </source>
</evidence>
<dbReference type="InterPro" id="IPR002659">
    <property type="entry name" value="Glyco_trans_31"/>
</dbReference>
<dbReference type="OrthoDB" id="2139606at2759"/>
<accession>A0A8S9Z400</accession>
<keyword evidence="9" id="KW-0472">Membrane</keyword>
<keyword evidence="6" id="KW-0735">Signal-anchor</keyword>
<dbReference type="EC" id="2.4.1.-" evidence="10"/>
<evidence type="ECO:0000313" key="11">
    <source>
        <dbReference type="EMBL" id="KAF7262195.1"/>
    </source>
</evidence>
<sequence length="244" mass="28542">MWTVVDWQFHKQNKTYASSTAHSQAQIVSHFCNTDKPTFDLFYTLHLYGLYEQDLLRNNSQSSLLPSPLNPKTFQCKLVVQHVCEMESSVNLMILIKTTHTRVNQREQIRKTWAHPFCYYNMGINVRTFFLLGELSPNEDILTSRYIQKSLERENQIYGDLLQFDFVDHYNNNTYKLMSALQFAAQHCPQTRFVMIVDDDFLVHPFNLIKSITQDTYFHTVPQCVLPSPNDIRLVDQSLSACQS</sequence>
<name>A0A8S9Z400_9TREM</name>
<keyword evidence="7" id="KW-1133">Transmembrane helix</keyword>
<evidence type="ECO:0000256" key="9">
    <source>
        <dbReference type="ARBA" id="ARBA00023136"/>
    </source>
</evidence>
<dbReference type="Pfam" id="PF01762">
    <property type="entry name" value="Galactosyl_T"/>
    <property type="match status" value="1"/>
</dbReference>
<keyword evidence="4" id="KW-0808">Transferase</keyword>
<dbReference type="AlphaFoldDB" id="A0A8S9Z400"/>
<keyword evidence="5" id="KW-0812">Transmembrane</keyword>
<comment type="similarity">
    <text evidence="2 10">Belongs to the glycosyltransferase 31 family.</text>
</comment>
<comment type="subcellular location">
    <subcellularLocation>
        <location evidence="1 10">Golgi apparatus membrane</location>
        <topology evidence="1 10">Single-pass type II membrane protein</topology>
    </subcellularLocation>
</comment>